<dbReference type="EnsemblProtists" id="EOD04507">
    <property type="protein sequence ID" value="EOD04507"/>
    <property type="gene ID" value="EMIHUDRAFT_439152"/>
</dbReference>
<evidence type="ECO:0000313" key="1">
    <source>
        <dbReference type="EnsemblProtists" id="EOD05878"/>
    </source>
</evidence>
<keyword evidence="2" id="KW-1185">Reference proteome</keyword>
<sequence>MAHAQVLVAAAAAARSVERDAAPSTALMMVSVCAPHLVPCPASREMPPFAARVRPLQADEGAGFSVAASSTALVAVGAAAAAPKAPDDASADDEAVRALLGTQFERGDAEDYVQLKDVAALLEAHHPDCHARLYLKTGTRVPSNEALAATVSRVLGRKVRNEQVTLPGQVKARGPIRGFRKVCGRP</sequence>
<organism evidence="1 2">
    <name type="scientific">Emiliania huxleyi (strain CCMP1516)</name>
    <dbReference type="NCBI Taxonomy" id="280463"/>
    <lineage>
        <taxon>Eukaryota</taxon>
        <taxon>Haptista</taxon>
        <taxon>Haptophyta</taxon>
        <taxon>Prymnesiophyceae</taxon>
        <taxon>Isochrysidales</taxon>
        <taxon>Noelaerhabdaceae</taxon>
        <taxon>Emiliania</taxon>
    </lineage>
</organism>
<reference evidence="1" key="2">
    <citation type="submission" date="2024-10" db="UniProtKB">
        <authorList>
            <consortium name="EnsemblProtists"/>
        </authorList>
    </citation>
    <scope>IDENTIFICATION</scope>
</reference>
<dbReference type="KEGG" id="ehx:EMIHUDRAFT_439152"/>
<dbReference type="Proteomes" id="UP000013827">
    <property type="component" value="Unassembled WGS sequence"/>
</dbReference>
<dbReference type="PaxDb" id="2903-EOD04507"/>
<dbReference type="RefSeq" id="XP_005758307.1">
    <property type="nucleotide sequence ID" value="XM_005758250.1"/>
</dbReference>
<proteinExistence type="predicted"/>
<name>A0A0D3I3P3_EMIH1</name>
<dbReference type="GeneID" id="17250701"/>
<dbReference type="HOGENOM" id="CLU_1457049_0_0_1"/>
<dbReference type="KEGG" id="ehx:EMIHUDRAFT_446562"/>
<dbReference type="AlphaFoldDB" id="A0A0D3I3P3"/>
<evidence type="ECO:0000313" key="2">
    <source>
        <dbReference type="Proteomes" id="UP000013827"/>
    </source>
</evidence>
<dbReference type="EnsemblProtists" id="EOD05878">
    <property type="protein sequence ID" value="EOD05878"/>
    <property type="gene ID" value="EMIHUDRAFT_446562"/>
</dbReference>
<dbReference type="RefSeq" id="XP_005756936.1">
    <property type="nucleotide sequence ID" value="XM_005756879.1"/>
</dbReference>
<accession>A0A0D3I3P3</accession>
<protein>
    <submittedName>
        <fullName evidence="1">Uncharacterized protein</fullName>
    </submittedName>
</protein>
<dbReference type="GeneID" id="17252029"/>
<reference evidence="2" key="1">
    <citation type="journal article" date="2013" name="Nature">
        <title>Pan genome of the phytoplankton Emiliania underpins its global distribution.</title>
        <authorList>
            <person name="Read B.A."/>
            <person name="Kegel J."/>
            <person name="Klute M.J."/>
            <person name="Kuo A."/>
            <person name="Lefebvre S.C."/>
            <person name="Maumus F."/>
            <person name="Mayer C."/>
            <person name="Miller J."/>
            <person name="Monier A."/>
            <person name="Salamov A."/>
            <person name="Young J."/>
            <person name="Aguilar M."/>
            <person name="Claverie J.M."/>
            <person name="Frickenhaus S."/>
            <person name="Gonzalez K."/>
            <person name="Herman E.K."/>
            <person name="Lin Y.C."/>
            <person name="Napier J."/>
            <person name="Ogata H."/>
            <person name="Sarno A.F."/>
            <person name="Shmutz J."/>
            <person name="Schroeder D."/>
            <person name="de Vargas C."/>
            <person name="Verret F."/>
            <person name="von Dassow P."/>
            <person name="Valentin K."/>
            <person name="Van de Peer Y."/>
            <person name="Wheeler G."/>
            <person name="Dacks J.B."/>
            <person name="Delwiche C.F."/>
            <person name="Dyhrman S.T."/>
            <person name="Glockner G."/>
            <person name="John U."/>
            <person name="Richards T."/>
            <person name="Worden A.Z."/>
            <person name="Zhang X."/>
            <person name="Grigoriev I.V."/>
            <person name="Allen A.E."/>
            <person name="Bidle K."/>
            <person name="Borodovsky M."/>
            <person name="Bowler C."/>
            <person name="Brownlee C."/>
            <person name="Cock J.M."/>
            <person name="Elias M."/>
            <person name="Gladyshev V.N."/>
            <person name="Groth M."/>
            <person name="Guda C."/>
            <person name="Hadaegh A."/>
            <person name="Iglesias-Rodriguez M.D."/>
            <person name="Jenkins J."/>
            <person name="Jones B.M."/>
            <person name="Lawson T."/>
            <person name="Leese F."/>
            <person name="Lindquist E."/>
            <person name="Lobanov A."/>
            <person name="Lomsadze A."/>
            <person name="Malik S.B."/>
            <person name="Marsh M.E."/>
            <person name="Mackinder L."/>
            <person name="Mock T."/>
            <person name="Mueller-Roeber B."/>
            <person name="Pagarete A."/>
            <person name="Parker M."/>
            <person name="Probert I."/>
            <person name="Quesneville H."/>
            <person name="Raines C."/>
            <person name="Rensing S.A."/>
            <person name="Riano-Pachon D.M."/>
            <person name="Richier S."/>
            <person name="Rokitta S."/>
            <person name="Shiraiwa Y."/>
            <person name="Soanes D.M."/>
            <person name="van der Giezen M."/>
            <person name="Wahlund T.M."/>
            <person name="Williams B."/>
            <person name="Wilson W."/>
            <person name="Wolfe G."/>
            <person name="Wurch L.L."/>
        </authorList>
    </citation>
    <scope>NUCLEOTIDE SEQUENCE</scope>
</reference>